<comment type="caution">
    <text evidence="2">The sequence shown here is derived from an EMBL/GenBank/DDBJ whole genome shotgun (WGS) entry which is preliminary data.</text>
</comment>
<organism evidence="2 3">
    <name type="scientific">Methanolobus chelungpuianus</name>
    <dbReference type="NCBI Taxonomy" id="502115"/>
    <lineage>
        <taxon>Archaea</taxon>
        <taxon>Methanobacteriati</taxon>
        <taxon>Methanobacteriota</taxon>
        <taxon>Stenosarchaea group</taxon>
        <taxon>Methanomicrobia</taxon>
        <taxon>Methanosarcinales</taxon>
        <taxon>Methanosarcinaceae</taxon>
        <taxon>Methanolobus</taxon>
    </lineage>
</organism>
<feature type="transmembrane region" description="Helical" evidence="1">
    <location>
        <begin position="204"/>
        <end position="229"/>
    </location>
</feature>
<proteinExistence type="predicted"/>
<sequence>MASLLLVTCTATFAGASMFELEIVPVSKLIEQPSVYDSTLAYRKISVVGNLSELNKHSASIADDRSALKVDVTRIQLFEGFELGEQVMLTGEFRHNSLGDDIMHPSYVLHYPVQNAGQASISDINGNQALYNGRYVTITGNLSSIELSAGSYKAMVTEEDTGEQTKVFYYGATDLKGGEEVKVYGLYNSGILHSENMAKNRSPLSLTALVPGFSVVMSLAALGGVAILLSQRQR</sequence>
<evidence type="ECO:0000256" key="1">
    <source>
        <dbReference type="SAM" id="Phobius"/>
    </source>
</evidence>
<keyword evidence="1" id="KW-1133">Transmembrane helix</keyword>
<keyword evidence="3" id="KW-1185">Reference proteome</keyword>
<keyword evidence="1" id="KW-0812">Transmembrane</keyword>
<protein>
    <submittedName>
        <fullName evidence="2">Uncharacterized protein</fullName>
    </submittedName>
</protein>
<dbReference type="AlphaFoldDB" id="A0AAE3HA04"/>
<dbReference type="EMBL" id="JTEO01000004">
    <property type="protein sequence ID" value="MCQ6962485.1"/>
    <property type="molecule type" value="Genomic_DNA"/>
</dbReference>
<accession>A0AAE3HA04</accession>
<reference evidence="2 3" key="1">
    <citation type="journal article" date="2011" name="Appl. Environ. Microbiol.">
        <title>Methanogenic archaea isolated from Taiwan's Chelungpu fault.</title>
        <authorList>
            <person name="Wu S.Y."/>
            <person name="Lai M.C."/>
        </authorList>
    </citation>
    <scope>NUCLEOTIDE SEQUENCE [LARGE SCALE GENOMIC DNA]</scope>
    <source>
        <strain evidence="2 3">St545Mb</strain>
    </source>
</reference>
<evidence type="ECO:0000313" key="3">
    <source>
        <dbReference type="Proteomes" id="UP001206983"/>
    </source>
</evidence>
<evidence type="ECO:0000313" key="2">
    <source>
        <dbReference type="EMBL" id="MCQ6962485.1"/>
    </source>
</evidence>
<gene>
    <name evidence="2" type="ORF">PV02_04795</name>
</gene>
<keyword evidence="1" id="KW-0472">Membrane</keyword>
<dbReference type="Proteomes" id="UP001206983">
    <property type="component" value="Unassembled WGS sequence"/>
</dbReference>
<name>A0AAE3HA04_9EURY</name>